<sequence>MRNKMLIPAATAAALIFTGCSSAPAASPAPDKLESIFMSNPLPAYPDWATFDECFLAHAEELGLKADTAGPTALAVDNAFSVDRISQAITQGYDAVLMVPVEPAQFNPLMQRAKDAGIIVGTINTADATSLQDFTVGTAYSKYGAAVAEQIGKISDSEKLLIVTNGPGGAGEVIIEGLKEALPANVEIVDTVFDNADASQTADVVSRALSTHPETTVIWSWQGTAVAGITTAIKEKGAEGDVVGVVNDLTDQVVAGIREGTLYGTSKQDFCGMAETAIDNAVALSEGKEIETNIDTGTVFVTAENLDEYLEDSK</sequence>
<evidence type="ECO:0000256" key="2">
    <source>
        <dbReference type="ARBA" id="ARBA00007639"/>
    </source>
</evidence>
<feature type="signal peptide" evidence="3">
    <location>
        <begin position="1"/>
        <end position="25"/>
    </location>
</feature>
<feature type="domain" description="Periplasmic binding protein" evidence="4">
    <location>
        <begin position="46"/>
        <end position="289"/>
    </location>
</feature>
<comment type="subcellular location">
    <subcellularLocation>
        <location evidence="1">Cell envelope</location>
    </subcellularLocation>
</comment>
<accession>A0A0F0L953</accession>
<dbReference type="InterPro" id="IPR025997">
    <property type="entry name" value="SBP_2_dom"/>
</dbReference>
<organism evidence="5 6">
    <name type="scientific">Microbacterium oxydans</name>
    <dbReference type="NCBI Taxonomy" id="82380"/>
    <lineage>
        <taxon>Bacteria</taxon>
        <taxon>Bacillati</taxon>
        <taxon>Actinomycetota</taxon>
        <taxon>Actinomycetes</taxon>
        <taxon>Micrococcales</taxon>
        <taxon>Microbacteriaceae</taxon>
        <taxon>Microbacterium</taxon>
    </lineage>
</organism>
<evidence type="ECO:0000256" key="3">
    <source>
        <dbReference type="SAM" id="SignalP"/>
    </source>
</evidence>
<dbReference type="OrthoDB" id="9781890at2"/>
<dbReference type="Gene3D" id="3.40.50.2300">
    <property type="match status" value="2"/>
</dbReference>
<keyword evidence="3" id="KW-0732">Signal</keyword>
<dbReference type="Proteomes" id="UP000033640">
    <property type="component" value="Unassembled WGS sequence"/>
</dbReference>
<dbReference type="SUPFAM" id="SSF53822">
    <property type="entry name" value="Periplasmic binding protein-like I"/>
    <property type="match status" value="1"/>
</dbReference>
<comment type="caution">
    <text evidence="5">The sequence shown here is derived from an EMBL/GenBank/DDBJ whole genome shotgun (WGS) entry which is preliminary data.</text>
</comment>
<dbReference type="PANTHER" id="PTHR30036:SF7">
    <property type="entry name" value="ABC TRANSPORTER PERIPLASMIC-BINDING PROTEIN YPHF"/>
    <property type="match status" value="1"/>
</dbReference>
<reference evidence="5 6" key="1">
    <citation type="submission" date="2015-02" db="EMBL/GenBank/DDBJ databases">
        <title>Draft genome sequences of ten Microbacterium spp. with emphasis on heavy metal contaminated environments.</title>
        <authorList>
            <person name="Corretto E."/>
        </authorList>
    </citation>
    <scope>NUCLEOTIDE SEQUENCE [LARGE SCALE GENOMIC DNA]</scope>
    <source>
        <strain evidence="5 6">BEL4b</strain>
    </source>
</reference>
<dbReference type="GO" id="GO:0030246">
    <property type="term" value="F:carbohydrate binding"/>
    <property type="evidence" value="ECO:0007669"/>
    <property type="project" value="TreeGrafter"/>
</dbReference>
<proteinExistence type="inferred from homology"/>
<dbReference type="GO" id="GO:0030288">
    <property type="term" value="C:outer membrane-bounded periplasmic space"/>
    <property type="evidence" value="ECO:0007669"/>
    <property type="project" value="TreeGrafter"/>
</dbReference>
<evidence type="ECO:0000256" key="1">
    <source>
        <dbReference type="ARBA" id="ARBA00004196"/>
    </source>
</evidence>
<dbReference type="PATRIC" id="fig|82380.11.peg.2332"/>
<dbReference type="PANTHER" id="PTHR30036">
    <property type="entry name" value="D-XYLOSE-BINDING PERIPLASMIC PROTEIN"/>
    <property type="match status" value="1"/>
</dbReference>
<evidence type="ECO:0000313" key="6">
    <source>
        <dbReference type="Proteomes" id="UP000033640"/>
    </source>
</evidence>
<comment type="similarity">
    <text evidence="2">Belongs to the bacterial solute-binding protein 2 family.</text>
</comment>
<evidence type="ECO:0000259" key="4">
    <source>
        <dbReference type="Pfam" id="PF13407"/>
    </source>
</evidence>
<evidence type="ECO:0000313" key="5">
    <source>
        <dbReference type="EMBL" id="KJL28815.1"/>
    </source>
</evidence>
<feature type="chain" id="PRO_5002445164" evidence="3">
    <location>
        <begin position="26"/>
        <end position="314"/>
    </location>
</feature>
<dbReference type="CDD" id="cd01536">
    <property type="entry name" value="PBP1_ABC_sugar_binding-like"/>
    <property type="match status" value="1"/>
</dbReference>
<dbReference type="InterPro" id="IPR050555">
    <property type="entry name" value="Bact_Solute-Bind_Prot2"/>
</dbReference>
<name>A0A0F0L953_9MICO</name>
<dbReference type="EMBL" id="JYIW01000025">
    <property type="protein sequence ID" value="KJL28815.1"/>
    <property type="molecule type" value="Genomic_DNA"/>
</dbReference>
<dbReference type="InterPro" id="IPR028082">
    <property type="entry name" value="Peripla_BP_I"/>
</dbReference>
<dbReference type="PROSITE" id="PS51257">
    <property type="entry name" value="PROKAR_LIPOPROTEIN"/>
    <property type="match status" value="1"/>
</dbReference>
<protein>
    <submittedName>
        <fullName evidence="5">TMAO reductase system periplasmic protein TorT</fullName>
    </submittedName>
</protein>
<dbReference type="AlphaFoldDB" id="A0A0F0L953"/>
<dbReference type="Pfam" id="PF13407">
    <property type="entry name" value="Peripla_BP_4"/>
    <property type="match status" value="1"/>
</dbReference>
<gene>
    <name evidence="5" type="ORF">RS83_02296</name>
</gene>